<dbReference type="AlphaFoldDB" id="A0A420W4I6"/>
<evidence type="ECO:0000313" key="2">
    <source>
        <dbReference type="Proteomes" id="UP000282423"/>
    </source>
</evidence>
<sequence>MYQDKDIRVNESQKKKPLVCQRLLFVKPYSEKGNSLSAKAPQKNSLRSPSKIGITKKLIPKQFF</sequence>
<accession>A0A420W4I6</accession>
<organism evidence="1 2">
    <name type="scientific">Sphingobacterium puteale</name>
    <dbReference type="NCBI Taxonomy" id="2420510"/>
    <lineage>
        <taxon>Bacteria</taxon>
        <taxon>Pseudomonadati</taxon>
        <taxon>Bacteroidota</taxon>
        <taxon>Sphingobacteriia</taxon>
        <taxon>Sphingobacteriales</taxon>
        <taxon>Sphingobacteriaceae</taxon>
        <taxon>Sphingobacterium</taxon>
    </lineage>
</organism>
<dbReference type="EMBL" id="RBWS01000001">
    <property type="protein sequence ID" value="RKO73467.1"/>
    <property type="molecule type" value="Genomic_DNA"/>
</dbReference>
<name>A0A420W4I6_9SPHI</name>
<reference evidence="1 2" key="1">
    <citation type="submission" date="2018-10" db="EMBL/GenBank/DDBJ databases">
        <title>Sphingobacterium sp. M05W1-28.</title>
        <authorList>
            <person name="Cai H."/>
        </authorList>
    </citation>
    <scope>NUCLEOTIDE SEQUENCE [LARGE SCALE GENOMIC DNA]</scope>
    <source>
        <strain evidence="1 2">M05W1-28</strain>
    </source>
</reference>
<proteinExistence type="predicted"/>
<comment type="caution">
    <text evidence="1">The sequence shown here is derived from an EMBL/GenBank/DDBJ whole genome shotgun (WGS) entry which is preliminary data.</text>
</comment>
<keyword evidence="2" id="KW-1185">Reference proteome</keyword>
<evidence type="ECO:0000313" key="1">
    <source>
        <dbReference type="EMBL" id="RKO73467.1"/>
    </source>
</evidence>
<protein>
    <submittedName>
        <fullName evidence="1">Uncharacterized protein</fullName>
    </submittedName>
</protein>
<dbReference type="Proteomes" id="UP000282423">
    <property type="component" value="Unassembled WGS sequence"/>
</dbReference>
<gene>
    <name evidence="1" type="ORF">D7322_02040</name>
</gene>